<organism evidence="1 2">
    <name type="scientific">Mycobacterium tuberculosis</name>
    <dbReference type="NCBI Taxonomy" id="1773"/>
    <lineage>
        <taxon>Bacteria</taxon>
        <taxon>Bacillati</taxon>
        <taxon>Actinomycetota</taxon>
        <taxon>Actinomycetes</taxon>
        <taxon>Mycobacteriales</taxon>
        <taxon>Mycobacteriaceae</taxon>
        <taxon>Mycobacterium</taxon>
        <taxon>Mycobacterium tuberculosis complex</taxon>
    </lineage>
</organism>
<protein>
    <submittedName>
        <fullName evidence="1">Uncharacterized protein</fullName>
    </submittedName>
</protein>
<gene>
    <name evidence="1" type="ORF">ERS007661_03569</name>
</gene>
<evidence type="ECO:0000313" key="2">
    <source>
        <dbReference type="Proteomes" id="UP000039217"/>
    </source>
</evidence>
<accession>A0A655FTU1</accession>
<evidence type="ECO:0000313" key="1">
    <source>
        <dbReference type="EMBL" id="CNW12549.1"/>
    </source>
</evidence>
<dbReference type="EMBL" id="CQQC01001637">
    <property type="protein sequence ID" value="CNW12549.1"/>
    <property type="molecule type" value="Genomic_DNA"/>
</dbReference>
<proteinExistence type="predicted"/>
<sequence length="177" mass="19253">MTNWPFTVPRTIEPIFCRYRSVTSSPSGLSWPISVLSFSRFTKSATNTYTKMMADVMTPARLPAASRRKCSSHSPTFCATEIIALRSASAVTVMCRNGTRSNKPLTNCRILSPRVLRSVVRTQSATESTMRAICTIASPTKAPTGTTTAASADNNVQAADRPVLKRLVNHLKSGVNK</sequence>
<dbReference type="Proteomes" id="UP000039217">
    <property type="component" value="Unassembled WGS sequence"/>
</dbReference>
<dbReference type="AlphaFoldDB" id="A0A655FTU1"/>
<reference evidence="1 2" key="1">
    <citation type="submission" date="2015-03" db="EMBL/GenBank/DDBJ databases">
        <authorList>
            <consortium name="Pathogen Informatics"/>
        </authorList>
    </citation>
    <scope>NUCLEOTIDE SEQUENCE [LARGE SCALE GENOMIC DNA]</scope>
    <source>
        <strain evidence="1 2">D00501624</strain>
    </source>
</reference>
<name>A0A655FTU1_MYCTX</name>